<feature type="non-terminal residue" evidence="1">
    <location>
        <position position="1"/>
    </location>
</feature>
<evidence type="ECO:0000313" key="1">
    <source>
        <dbReference type="EMBL" id="CAG8651805.1"/>
    </source>
</evidence>
<evidence type="ECO:0000313" key="2">
    <source>
        <dbReference type="Proteomes" id="UP000789706"/>
    </source>
</evidence>
<keyword evidence="2" id="KW-1185">Reference proteome</keyword>
<reference evidence="1" key="1">
    <citation type="submission" date="2021-06" db="EMBL/GenBank/DDBJ databases">
        <authorList>
            <person name="Kallberg Y."/>
            <person name="Tangrot J."/>
            <person name="Rosling A."/>
        </authorList>
    </citation>
    <scope>NUCLEOTIDE SEQUENCE</scope>
    <source>
        <strain evidence="1">AZ414A</strain>
    </source>
</reference>
<sequence length="53" mass="5930">SLKQKKRTLTQTVFTLATESTLVVSILATRGETEIEDVLILDDNERRTSPSSH</sequence>
<name>A0A9N9H453_9GLOM</name>
<comment type="caution">
    <text evidence="1">The sequence shown here is derived from an EMBL/GenBank/DDBJ whole genome shotgun (WGS) entry which is preliminary data.</text>
</comment>
<proteinExistence type="predicted"/>
<accession>A0A9N9H453</accession>
<protein>
    <submittedName>
        <fullName evidence="1">9411_t:CDS:1</fullName>
    </submittedName>
</protein>
<dbReference type="Proteomes" id="UP000789706">
    <property type="component" value="Unassembled WGS sequence"/>
</dbReference>
<dbReference type="AlphaFoldDB" id="A0A9N9H453"/>
<feature type="non-terminal residue" evidence="1">
    <location>
        <position position="53"/>
    </location>
</feature>
<gene>
    <name evidence="1" type="ORF">DEBURN_LOCUS11480</name>
</gene>
<dbReference type="EMBL" id="CAJVPK010006601">
    <property type="protein sequence ID" value="CAG8651805.1"/>
    <property type="molecule type" value="Genomic_DNA"/>
</dbReference>
<organism evidence="1 2">
    <name type="scientific">Diversispora eburnea</name>
    <dbReference type="NCBI Taxonomy" id="1213867"/>
    <lineage>
        <taxon>Eukaryota</taxon>
        <taxon>Fungi</taxon>
        <taxon>Fungi incertae sedis</taxon>
        <taxon>Mucoromycota</taxon>
        <taxon>Glomeromycotina</taxon>
        <taxon>Glomeromycetes</taxon>
        <taxon>Diversisporales</taxon>
        <taxon>Diversisporaceae</taxon>
        <taxon>Diversispora</taxon>
    </lineage>
</organism>